<dbReference type="InterPro" id="IPR010998">
    <property type="entry name" value="Integrase_recombinase_N"/>
</dbReference>
<keyword evidence="4" id="KW-0233">DNA recombination</keyword>
<dbReference type="PANTHER" id="PTHR30629">
    <property type="entry name" value="PROPHAGE INTEGRASE"/>
    <property type="match status" value="1"/>
</dbReference>
<dbReference type="EMBL" id="AP028947">
    <property type="protein sequence ID" value="BET26501.1"/>
    <property type="molecule type" value="Genomic_DNA"/>
</dbReference>
<name>A0AA86ME11_9BURK</name>
<dbReference type="InterPro" id="IPR002104">
    <property type="entry name" value="Integrase_catalytic"/>
</dbReference>
<dbReference type="PANTHER" id="PTHR30629:SF2">
    <property type="entry name" value="PROPHAGE INTEGRASE INTS-RELATED"/>
    <property type="match status" value="1"/>
</dbReference>
<proteinExistence type="inferred from homology"/>
<evidence type="ECO:0000256" key="2">
    <source>
        <dbReference type="ARBA" id="ARBA00022908"/>
    </source>
</evidence>
<evidence type="ECO:0000259" key="5">
    <source>
        <dbReference type="PROSITE" id="PS51898"/>
    </source>
</evidence>
<dbReference type="SUPFAM" id="SSF56349">
    <property type="entry name" value="DNA breaking-rejoining enzymes"/>
    <property type="match status" value="1"/>
</dbReference>
<dbReference type="CDD" id="cd01189">
    <property type="entry name" value="INT_ICEBs1_C_like"/>
    <property type="match status" value="1"/>
</dbReference>
<dbReference type="InterPro" id="IPR004107">
    <property type="entry name" value="Integrase_SAM-like_N"/>
</dbReference>
<feature type="domain" description="Tyr recombinase" evidence="5">
    <location>
        <begin position="211"/>
        <end position="397"/>
    </location>
</feature>
<sequence length="421" mass="48581">MASIRTRKQTGKLYLDFYFDGARYREQTALPDTPENRTKLGKLADKLEREIARGKFNYAEFFGKPAKEPRVKASDAYRRAGGYQPGSGVQTACQANAAAEQTPNFVEFLEIWRNENFVQFRKSYQRTVEDIFKAHLVPKFGNTRVGDIRREDLLTFRSVLAKAPGRKGLTMSPKRVNAIMALMSQIMSEASDRYHFTNPYQNIKSLRLRKPDVEPFTLQEVNLILNTVREDMRNYYIVRFFTGMRTGEIDGLKWKYVDLERRQILIRSTIVAGIEEEDGKTYDSIRDIEISEVVCQALKRQRLVTFRRSDYVFCNSVGQPLDHNNVTKRVWYPLLRHLGLARRRPYITRHTAATLWLAAGENPLWIARQLGHSSTEMLYKVYGRFVPNLTRLDGSAFDRLLATNTNIGELGNALQLEVKNG</sequence>
<gene>
    <name evidence="6" type="ORF">RGQ30_20020</name>
</gene>
<evidence type="ECO:0000313" key="6">
    <source>
        <dbReference type="EMBL" id="BET26501.1"/>
    </source>
</evidence>
<accession>A0AA86ME11</accession>
<organism evidence="6 7">
    <name type="scientific">Limnobacter thiooxidans</name>
    <dbReference type="NCBI Taxonomy" id="131080"/>
    <lineage>
        <taxon>Bacteria</taxon>
        <taxon>Pseudomonadati</taxon>
        <taxon>Pseudomonadota</taxon>
        <taxon>Betaproteobacteria</taxon>
        <taxon>Burkholderiales</taxon>
        <taxon>Burkholderiaceae</taxon>
        <taxon>Limnobacter</taxon>
    </lineage>
</organism>
<dbReference type="AlphaFoldDB" id="A0AA86ME11"/>
<evidence type="ECO:0000256" key="4">
    <source>
        <dbReference type="ARBA" id="ARBA00023172"/>
    </source>
</evidence>
<dbReference type="InterPro" id="IPR013762">
    <property type="entry name" value="Integrase-like_cat_sf"/>
</dbReference>
<protein>
    <recommendedName>
        <fullName evidence="5">Tyr recombinase domain-containing protein</fullName>
    </recommendedName>
</protein>
<evidence type="ECO:0000256" key="3">
    <source>
        <dbReference type="ARBA" id="ARBA00023125"/>
    </source>
</evidence>
<dbReference type="Pfam" id="PF12167">
    <property type="entry name" value="Arm-DNA-bind_2"/>
    <property type="match status" value="1"/>
</dbReference>
<comment type="similarity">
    <text evidence="1">Belongs to the 'phage' integrase family.</text>
</comment>
<dbReference type="KEGG" id="lto:RGQ30_20020"/>
<dbReference type="InterPro" id="IPR050808">
    <property type="entry name" value="Phage_Integrase"/>
</dbReference>
<reference evidence="6 7" key="1">
    <citation type="submission" date="2023-10" db="EMBL/GenBank/DDBJ databases">
        <title>Complete Genome Sequence of Limnobacter thiooxidans CS-K2T, Isolated from freshwater lake sediments in Bavaria, Germany.</title>
        <authorList>
            <person name="Naruki M."/>
            <person name="Watanabe A."/>
            <person name="Warashina T."/>
            <person name="Morita T."/>
            <person name="Arakawa K."/>
        </authorList>
    </citation>
    <scope>NUCLEOTIDE SEQUENCE [LARGE SCALE GENOMIC DNA]</scope>
    <source>
        <strain evidence="6 7">CS-K2</strain>
    </source>
</reference>
<keyword evidence="2" id="KW-0229">DNA integration</keyword>
<evidence type="ECO:0000256" key="1">
    <source>
        <dbReference type="ARBA" id="ARBA00008857"/>
    </source>
</evidence>
<keyword evidence="7" id="KW-1185">Reference proteome</keyword>
<dbReference type="Gene3D" id="1.10.443.10">
    <property type="entry name" value="Intergrase catalytic core"/>
    <property type="match status" value="1"/>
</dbReference>
<dbReference type="RefSeq" id="WP_130556035.1">
    <property type="nucleotide sequence ID" value="NZ_AP028947.1"/>
</dbReference>
<dbReference type="GO" id="GO:0003677">
    <property type="term" value="F:DNA binding"/>
    <property type="evidence" value="ECO:0007669"/>
    <property type="project" value="UniProtKB-KW"/>
</dbReference>
<dbReference type="GO" id="GO:0015074">
    <property type="term" value="P:DNA integration"/>
    <property type="evidence" value="ECO:0007669"/>
    <property type="project" value="UniProtKB-KW"/>
</dbReference>
<keyword evidence="3" id="KW-0238">DNA-binding</keyword>
<dbReference type="GO" id="GO:0006310">
    <property type="term" value="P:DNA recombination"/>
    <property type="evidence" value="ECO:0007669"/>
    <property type="project" value="UniProtKB-KW"/>
</dbReference>
<dbReference type="Pfam" id="PF14659">
    <property type="entry name" value="Phage_int_SAM_3"/>
    <property type="match status" value="1"/>
</dbReference>
<dbReference type="Proteomes" id="UP001329151">
    <property type="component" value="Chromosome"/>
</dbReference>
<dbReference type="PROSITE" id="PS51898">
    <property type="entry name" value="TYR_RECOMBINASE"/>
    <property type="match status" value="1"/>
</dbReference>
<dbReference type="Gene3D" id="1.10.150.130">
    <property type="match status" value="1"/>
</dbReference>
<dbReference type="Pfam" id="PF00589">
    <property type="entry name" value="Phage_integrase"/>
    <property type="match status" value="1"/>
</dbReference>
<dbReference type="InterPro" id="IPR022000">
    <property type="entry name" value="Min27-like_integrase_DNA_bind"/>
</dbReference>
<evidence type="ECO:0000313" key="7">
    <source>
        <dbReference type="Proteomes" id="UP001329151"/>
    </source>
</evidence>
<dbReference type="InterPro" id="IPR011010">
    <property type="entry name" value="DNA_brk_join_enz"/>
</dbReference>